<comment type="caution">
    <text evidence="2">The sequence shown here is derived from an EMBL/GenBank/DDBJ whole genome shotgun (WGS) entry which is preliminary data.</text>
</comment>
<proteinExistence type="predicted"/>
<keyword evidence="1" id="KW-0472">Membrane</keyword>
<keyword evidence="1" id="KW-0812">Transmembrane</keyword>
<keyword evidence="3" id="KW-1185">Reference proteome</keyword>
<feature type="transmembrane region" description="Helical" evidence="1">
    <location>
        <begin position="7"/>
        <end position="28"/>
    </location>
</feature>
<keyword evidence="1" id="KW-1133">Transmembrane helix</keyword>
<gene>
    <name evidence="2" type="ORF">GGQ89_002387</name>
</gene>
<dbReference type="Proteomes" id="UP000584663">
    <property type="component" value="Unassembled WGS sequence"/>
</dbReference>
<sequence>MLERERIWGAGVGLRNIVLAVIGIYRTFNVRWQMPLDK</sequence>
<evidence type="ECO:0000313" key="2">
    <source>
        <dbReference type="EMBL" id="MBB4610160.1"/>
    </source>
</evidence>
<protein>
    <recommendedName>
        <fullName evidence="4">Transposase</fullName>
    </recommendedName>
</protein>
<accession>A0ABR6KAK9</accession>
<dbReference type="EMBL" id="JACHNX010000008">
    <property type="protein sequence ID" value="MBB4610160.1"/>
    <property type="molecule type" value="Genomic_DNA"/>
</dbReference>
<evidence type="ECO:0000313" key="3">
    <source>
        <dbReference type="Proteomes" id="UP000584663"/>
    </source>
</evidence>
<reference evidence="2 3" key="1">
    <citation type="submission" date="2020-08" db="EMBL/GenBank/DDBJ databases">
        <title>Genomic Encyclopedia of Type Strains, Phase IV (KMG-IV): sequencing the most valuable type-strain genomes for metagenomic binning, comparative biology and taxonomic classification.</title>
        <authorList>
            <person name="Goeker M."/>
        </authorList>
    </citation>
    <scope>NUCLEOTIDE SEQUENCE [LARGE SCALE GENOMIC DNA]</scope>
    <source>
        <strain evidence="2 3">DSM 14562</strain>
    </source>
</reference>
<evidence type="ECO:0000256" key="1">
    <source>
        <dbReference type="SAM" id="Phobius"/>
    </source>
</evidence>
<name>A0ABR6KAK9_9SPHN</name>
<organism evidence="2 3">
    <name type="scientific">Sphingomonas yabuuchiae</name>
    <dbReference type="NCBI Taxonomy" id="172044"/>
    <lineage>
        <taxon>Bacteria</taxon>
        <taxon>Pseudomonadati</taxon>
        <taxon>Pseudomonadota</taxon>
        <taxon>Alphaproteobacteria</taxon>
        <taxon>Sphingomonadales</taxon>
        <taxon>Sphingomonadaceae</taxon>
        <taxon>Sphingomonas</taxon>
    </lineage>
</organism>
<evidence type="ECO:0008006" key="4">
    <source>
        <dbReference type="Google" id="ProtNLM"/>
    </source>
</evidence>